<reference evidence="10 11" key="1">
    <citation type="submission" date="2019-12" db="EMBL/GenBank/DDBJ databases">
        <title>Auraticoccus cholistani sp. nov., an actinomycete isolated from soil of Cholistan desert.</title>
        <authorList>
            <person name="Cheema M.T."/>
        </authorList>
    </citation>
    <scope>NUCLEOTIDE SEQUENCE [LARGE SCALE GENOMIC DNA]</scope>
    <source>
        <strain evidence="10 11">F435</strain>
    </source>
</reference>
<dbReference type="PANTHER" id="PTHR30269">
    <property type="entry name" value="TRANSMEMBRANE PROTEIN YFCA"/>
    <property type="match status" value="1"/>
</dbReference>
<evidence type="ECO:0000313" key="10">
    <source>
        <dbReference type="EMBL" id="MVA76801.1"/>
    </source>
</evidence>
<feature type="transmembrane region" description="Helical" evidence="8">
    <location>
        <begin position="282"/>
        <end position="300"/>
    </location>
</feature>
<evidence type="ECO:0000256" key="5">
    <source>
        <dbReference type="ARBA" id="ARBA00022692"/>
    </source>
</evidence>
<dbReference type="Proteomes" id="UP000435304">
    <property type="component" value="Unassembled WGS sequence"/>
</dbReference>
<evidence type="ECO:0000256" key="2">
    <source>
        <dbReference type="ARBA" id="ARBA00009142"/>
    </source>
</evidence>
<proteinExistence type="inferred from homology"/>
<dbReference type="InterPro" id="IPR052017">
    <property type="entry name" value="TSUP"/>
</dbReference>
<feature type="transmembrane region" description="Helical" evidence="8">
    <location>
        <begin position="60"/>
        <end position="93"/>
    </location>
</feature>
<evidence type="ECO:0000256" key="3">
    <source>
        <dbReference type="ARBA" id="ARBA00022448"/>
    </source>
</evidence>
<dbReference type="Pfam" id="PF01925">
    <property type="entry name" value="TauE"/>
    <property type="match status" value="1"/>
</dbReference>
<comment type="subcellular location">
    <subcellularLocation>
        <location evidence="1 8">Cell membrane</location>
        <topology evidence="1 8">Multi-pass membrane protein</topology>
    </subcellularLocation>
</comment>
<accession>A0A6A9UVQ1</accession>
<keyword evidence="3" id="KW-0813">Transport</keyword>
<organism evidence="10 11">
    <name type="scientific">Auraticoccus cholistanensis</name>
    <dbReference type="NCBI Taxonomy" id="2656650"/>
    <lineage>
        <taxon>Bacteria</taxon>
        <taxon>Bacillati</taxon>
        <taxon>Actinomycetota</taxon>
        <taxon>Actinomycetes</taxon>
        <taxon>Propionibacteriales</taxon>
        <taxon>Propionibacteriaceae</taxon>
        <taxon>Auraticoccus</taxon>
    </lineage>
</organism>
<evidence type="ECO:0000256" key="6">
    <source>
        <dbReference type="ARBA" id="ARBA00022989"/>
    </source>
</evidence>
<gene>
    <name evidence="10" type="ORF">GC722_12320</name>
</gene>
<dbReference type="AlphaFoldDB" id="A0A6A9UVQ1"/>
<evidence type="ECO:0000256" key="9">
    <source>
        <dbReference type="SAM" id="MobiDB-lite"/>
    </source>
</evidence>
<evidence type="ECO:0000313" key="11">
    <source>
        <dbReference type="Proteomes" id="UP000435304"/>
    </source>
</evidence>
<feature type="region of interest" description="Disordered" evidence="9">
    <location>
        <begin position="1"/>
        <end position="32"/>
    </location>
</feature>
<keyword evidence="6 8" id="KW-1133">Transmembrane helix</keyword>
<keyword evidence="4 8" id="KW-1003">Cell membrane</keyword>
<comment type="similarity">
    <text evidence="2 8">Belongs to the 4-toluene sulfonate uptake permease (TSUP) (TC 2.A.102) family.</text>
</comment>
<feature type="transmembrane region" description="Helical" evidence="8">
    <location>
        <begin position="100"/>
        <end position="117"/>
    </location>
</feature>
<feature type="transmembrane region" description="Helical" evidence="8">
    <location>
        <begin position="129"/>
        <end position="148"/>
    </location>
</feature>
<evidence type="ECO:0000256" key="4">
    <source>
        <dbReference type="ARBA" id="ARBA00022475"/>
    </source>
</evidence>
<keyword evidence="5 8" id="KW-0812">Transmembrane</keyword>
<dbReference type="PANTHER" id="PTHR30269:SF23">
    <property type="entry name" value="MEMBRANE TRANSPORTER PROTEIN YDHB-RELATED"/>
    <property type="match status" value="1"/>
</dbReference>
<dbReference type="EMBL" id="WPCU01000007">
    <property type="protein sequence ID" value="MVA76801.1"/>
    <property type="molecule type" value="Genomic_DNA"/>
</dbReference>
<keyword evidence="7 8" id="KW-0472">Membrane</keyword>
<evidence type="ECO:0000256" key="8">
    <source>
        <dbReference type="RuleBase" id="RU363041"/>
    </source>
</evidence>
<feature type="transmembrane region" description="Helical" evidence="8">
    <location>
        <begin position="192"/>
        <end position="215"/>
    </location>
</feature>
<comment type="caution">
    <text evidence="10">The sequence shown here is derived from an EMBL/GenBank/DDBJ whole genome shotgun (WGS) entry which is preliminary data.</text>
</comment>
<dbReference type="RefSeq" id="WP_156610481.1">
    <property type="nucleotide sequence ID" value="NZ_WPCU01000007.1"/>
</dbReference>
<dbReference type="GO" id="GO:0005886">
    <property type="term" value="C:plasma membrane"/>
    <property type="evidence" value="ECO:0007669"/>
    <property type="project" value="UniProtKB-SubCell"/>
</dbReference>
<protein>
    <recommendedName>
        <fullName evidence="8">Probable membrane transporter protein</fullName>
    </recommendedName>
</protein>
<sequence length="301" mass="31625">MRGSVTGTPGRGWRTPQGTAALRYSPAPSEGPRWTFPAEEATTSAELLGLELTPAQALLAWSLLALAAVGVGFAKTAIGGVGTLAVALFALVLPARESTAALLLVLIIGDVLAVLRYHRDVDWRLIRGLVPGLLPGLLLGTALLAVVSDVGLQRGIGAILLVLTLLQLVLRWRRPAPEGDPRPWPWPARLGVGTAAGATTMVANAAGPVMTLYLLGQGVDKRRFIGTNAWFFLGINLCKVPFSVGLGLLEWRLLLLALVLAPGVLLGAFIGTRLIRRIPQRAFELAVLGAATVSAVVLLVS</sequence>
<keyword evidence="11" id="KW-1185">Reference proteome</keyword>
<dbReference type="InterPro" id="IPR002781">
    <property type="entry name" value="TM_pro_TauE-like"/>
</dbReference>
<name>A0A6A9UVQ1_9ACTN</name>
<evidence type="ECO:0000256" key="1">
    <source>
        <dbReference type="ARBA" id="ARBA00004651"/>
    </source>
</evidence>
<feature type="transmembrane region" description="Helical" evidence="8">
    <location>
        <begin position="227"/>
        <end position="248"/>
    </location>
</feature>
<feature type="transmembrane region" description="Helical" evidence="8">
    <location>
        <begin position="254"/>
        <end position="275"/>
    </location>
</feature>
<evidence type="ECO:0000256" key="7">
    <source>
        <dbReference type="ARBA" id="ARBA00023136"/>
    </source>
</evidence>